<evidence type="ECO:0000313" key="1">
    <source>
        <dbReference type="EMBL" id="SVD51853.1"/>
    </source>
</evidence>
<feature type="non-terminal residue" evidence="1">
    <location>
        <position position="55"/>
    </location>
</feature>
<reference evidence="1" key="1">
    <citation type="submission" date="2018-05" db="EMBL/GenBank/DDBJ databases">
        <authorList>
            <person name="Lanie J.A."/>
            <person name="Ng W.-L."/>
            <person name="Kazmierczak K.M."/>
            <person name="Andrzejewski T.M."/>
            <person name="Davidsen T.M."/>
            <person name="Wayne K.J."/>
            <person name="Tettelin H."/>
            <person name="Glass J.I."/>
            <person name="Rusch D."/>
            <person name="Podicherti R."/>
            <person name="Tsui H.-C.T."/>
            <person name="Winkler M.E."/>
        </authorList>
    </citation>
    <scope>NUCLEOTIDE SEQUENCE</scope>
</reference>
<proteinExistence type="predicted"/>
<accession>A0A382VZC4</accession>
<organism evidence="1">
    <name type="scientific">marine metagenome</name>
    <dbReference type="NCBI Taxonomy" id="408172"/>
    <lineage>
        <taxon>unclassified sequences</taxon>
        <taxon>metagenomes</taxon>
        <taxon>ecological metagenomes</taxon>
    </lineage>
</organism>
<dbReference type="AlphaFoldDB" id="A0A382VZC4"/>
<protein>
    <submittedName>
        <fullName evidence="1">Uncharacterized protein</fullName>
    </submittedName>
</protein>
<dbReference type="EMBL" id="UINC01155792">
    <property type="protein sequence ID" value="SVD51853.1"/>
    <property type="molecule type" value="Genomic_DNA"/>
</dbReference>
<gene>
    <name evidence="1" type="ORF">METZ01_LOCUS404707</name>
</gene>
<sequence length="55" mass="6121">MLKIGVYMDSYFEKGIFLEGTLWVKGNVHFGAHIDGDVFSEDHLIIGDSGYVKGN</sequence>
<name>A0A382VZC4_9ZZZZ</name>